<keyword evidence="1" id="KW-0472">Membrane</keyword>
<feature type="transmembrane region" description="Helical" evidence="1">
    <location>
        <begin position="126"/>
        <end position="147"/>
    </location>
</feature>
<dbReference type="GO" id="GO:0007131">
    <property type="term" value="P:reciprocal meiotic recombination"/>
    <property type="evidence" value="ECO:0007669"/>
    <property type="project" value="InterPro"/>
</dbReference>
<gene>
    <name evidence="2" type="ORF">FQN60_009820</name>
</gene>
<dbReference type="Proteomes" id="UP000327493">
    <property type="component" value="Chromosome 10"/>
</dbReference>
<comment type="caution">
    <text evidence="2">The sequence shown here is derived from an EMBL/GenBank/DDBJ whole genome shotgun (WGS) entry which is preliminary data.</text>
</comment>
<protein>
    <recommendedName>
        <fullName evidence="4">Transmembrane protein</fullName>
    </recommendedName>
</protein>
<dbReference type="GO" id="GO:0007130">
    <property type="term" value="P:synaptonemal complex assembly"/>
    <property type="evidence" value="ECO:0007669"/>
    <property type="project" value="InterPro"/>
</dbReference>
<accession>A0A5J5D7A8</accession>
<sequence length="163" mass="18203">MADLSSLPELPLNIDDDVLELNKDLERIIEEVENISVKLTWMAYDLVALRTSPELGDAMDKLEEACHRCFAGMESTEQATSAACIDLEHILKGLDSLSNSMDKLACLVTVSLLSCLWLIQSTDVSVFPFLLVWPFTVIITVIVLPTAQEYEMTLCERVSPPKR</sequence>
<evidence type="ECO:0008006" key="4">
    <source>
        <dbReference type="Google" id="ProtNLM"/>
    </source>
</evidence>
<reference evidence="2 3" key="1">
    <citation type="submission" date="2019-08" db="EMBL/GenBank/DDBJ databases">
        <title>A chromosome-level genome assembly, high-density linkage maps, and genome scans reveal the genomic architecture of hybrid incompatibilities underlying speciation via character displacement in darters (Percidae: Etheostominae).</title>
        <authorList>
            <person name="Moran R.L."/>
            <person name="Catchen J.M."/>
            <person name="Fuller R.C."/>
        </authorList>
    </citation>
    <scope>NUCLEOTIDE SEQUENCE [LARGE SCALE GENOMIC DNA]</scope>
    <source>
        <strain evidence="2">EspeVRDwgs_2016</strain>
        <tissue evidence="2">Muscle</tissue>
    </source>
</reference>
<dbReference type="InterPro" id="IPR028145">
    <property type="entry name" value="Synaptonemal_3"/>
</dbReference>
<name>A0A5J5D7A8_9PERO</name>
<dbReference type="PANTHER" id="PTHR36686">
    <property type="entry name" value="SYNAPTONEMAL COMPLEX CENTRAL ELEMENT PROTEIN 3"/>
    <property type="match status" value="1"/>
</dbReference>
<evidence type="ECO:0000256" key="1">
    <source>
        <dbReference type="SAM" id="Phobius"/>
    </source>
</evidence>
<keyword evidence="1" id="KW-0812">Transmembrane</keyword>
<dbReference type="AlphaFoldDB" id="A0A5J5D7A8"/>
<dbReference type="Pfam" id="PF15191">
    <property type="entry name" value="Synaptonemal_3"/>
    <property type="match status" value="1"/>
</dbReference>
<dbReference type="PANTHER" id="PTHR36686:SF1">
    <property type="entry name" value="SYNAPTONEMAL COMPLEX CENTRAL ELEMENT PROTEIN 3"/>
    <property type="match status" value="1"/>
</dbReference>
<keyword evidence="1" id="KW-1133">Transmembrane helix</keyword>
<keyword evidence="3" id="KW-1185">Reference proteome</keyword>
<dbReference type="GO" id="GO:0007283">
    <property type="term" value="P:spermatogenesis"/>
    <property type="evidence" value="ECO:0007669"/>
    <property type="project" value="InterPro"/>
</dbReference>
<evidence type="ECO:0000313" key="2">
    <source>
        <dbReference type="EMBL" id="KAA8588475.1"/>
    </source>
</evidence>
<evidence type="ECO:0000313" key="3">
    <source>
        <dbReference type="Proteomes" id="UP000327493"/>
    </source>
</evidence>
<organism evidence="2 3">
    <name type="scientific">Etheostoma spectabile</name>
    <name type="common">orangethroat darter</name>
    <dbReference type="NCBI Taxonomy" id="54343"/>
    <lineage>
        <taxon>Eukaryota</taxon>
        <taxon>Metazoa</taxon>
        <taxon>Chordata</taxon>
        <taxon>Craniata</taxon>
        <taxon>Vertebrata</taxon>
        <taxon>Euteleostomi</taxon>
        <taxon>Actinopterygii</taxon>
        <taxon>Neopterygii</taxon>
        <taxon>Teleostei</taxon>
        <taxon>Neoteleostei</taxon>
        <taxon>Acanthomorphata</taxon>
        <taxon>Eupercaria</taxon>
        <taxon>Perciformes</taxon>
        <taxon>Percoidei</taxon>
        <taxon>Percidae</taxon>
        <taxon>Etheostomatinae</taxon>
        <taxon>Etheostoma</taxon>
    </lineage>
</organism>
<proteinExistence type="predicted"/>
<dbReference type="EMBL" id="VOFY01000010">
    <property type="protein sequence ID" value="KAA8588475.1"/>
    <property type="molecule type" value="Genomic_DNA"/>
</dbReference>